<name>A0A1S9ZGP3_9STRE</name>
<evidence type="ECO:0000313" key="3">
    <source>
        <dbReference type="EMBL" id="RJP10318.1"/>
    </source>
</evidence>
<dbReference type="AlphaFoldDB" id="A0A1S9ZGP3"/>
<dbReference type="SUPFAM" id="SSF55174">
    <property type="entry name" value="Alpha-L RNA-binding motif"/>
    <property type="match status" value="1"/>
</dbReference>
<dbReference type="CDD" id="cd00165">
    <property type="entry name" value="S4"/>
    <property type="match status" value="1"/>
</dbReference>
<reference evidence="5 6" key="1">
    <citation type="submission" date="2018-02" db="EMBL/GenBank/DDBJ databases">
        <authorList>
            <person name="Handem S."/>
        </authorList>
    </citation>
    <scope>NUCLEOTIDE SEQUENCE [LARGE SCALE GENOMIC DNA]</scope>
    <source>
        <strain evidence="5">Spain3473</strain>
        <strain evidence="6">Spain939</strain>
    </source>
</reference>
<dbReference type="Proteomes" id="UP000265600">
    <property type="component" value="Unassembled WGS sequence"/>
</dbReference>
<dbReference type="InterPro" id="IPR036986">
    <property type="entry name" value="S4_RNA-bd_sf"/>
</dbReference>
<evidence type="ECO:0000313" key="4">
    <source>
        <dbReference type="EMBL" id="RJP83292.1"/>
    </source>
</evidence>
<dbReference type="Proteomes" id="UP000266144">
    <property type="component" value="Unassembled WGS sequence"/>
</dbReference>
<dbReference type="Pfam" id="PF01479">
    <property type="entry name" value="S4"/>
    <property type="match status" value="1"/>
</dbReference>
<accession>A0A1S9ZGP3</accession>
<dbReference type="InterPro" id="IPR048443">
    <property type="entry name" value="RqcP2_N"/>
</dbReference>
<dbReference type="Gene3D" id="3.30.1370.160">
    <property type="match status" value="1"/>
</dbReference>
<dbReference type="SMART" id="SM00363">
    <property type="entry name" value="S4"/>
    <property type="match status" value="1"/>
</dbReference>
<gene>
    <name evidence="4" type="ORF">C5O68_03935</name>
    <name evidence="3" type="ORF">C5O69_08335</name>
</gene>
<comment type="caution">
    <text evidence="3">The sequence shown here is derived from an EMBL/GenBank/DDBJ whole genome shotgun (WGS) entry which is preliminary data.</text>
</comment>
<dbReference type="Pfam" id="PF17774">
    <property type="entry name" value="YlmH_RBD"/>
    <property type="match status" value="1"/>
</dbReference>
<evidence type="ECO:0000256" key="1">
    <source>
        <dbReference type="PROSITE-ProRule" id="PRU00182"/>
    </source>
</evidence>
<proteinExistence type="predicted"/>
<dbReference type="InterPro" id="IPR040591">
    <property type="entry name" value="RqcP2_RBD"/>
</dbReference>
<dbReference type="GO" id="GO:0003723">
    <property type="term" value="F:RNA binding"/>
    <property type="evidence" value="ECO:0007669"/>
    <property type="project" value="UniProtKB-KW"/>
</dbReference>
<reference evidence="3" key="2">
    <citation type="submission" date="2018-02" db="EMBL/GenBank/DDBJ databases">
        <authorList>
            <person name="Cohen D.B."/>
            <person name="Kent A.D."/>
        </authorList>
    </citation>
    <scope>NUCLEOTIDE SEQUENCE</scope>
    <source>
        <strain evidence="3">Spain3473</strain>
        <strain evidence="4">Spain939</strain>
    </source>
</reference>
<dbReference type="Gene3D" id="3.10.290.10">
    <property type="entry name" value="RNA-binding S4 domain"/>
    <property type="match status" value="1"/>
</dbReference>
<evidence type="ECO:0000313" key="5">
    <source>
        <dbReference type="Proteomes" id="UP000265600"/>
    </source>
</evidence>
<sequence>MGCDCFGSIFRRKPSPFSGDDRMNKGIYQHFSIEDRPFLDKGMEWIKKVEDSYAPFLTPFINPHQEKLLKILAKTYGLACSSSGEFVSSEYVRVLLYPDYFQPEFSDFEISLQEIVYSNKFEHLTHAKILGTVINQLGIERKLFGDILVDEERAQIMINQQFLLLFQDGLKKIGRIPVSLEERPFAEKIDKLEQYRELDLSVSSFRLDVLLSNVLKLSRNQANQLIEKKLVQVNYHVVDKSDYTVQVGDLISVRKFGRLRLLQDKGQTKKEKKKITVQLLLSK</sequence>
<dbReference type="PANTHER" id="PTHR13633">
    <property type="entry name" value="MITOCHONDRIAL TRANSCRIPTION RESCUE FACTOR 1"/>
    <property type="match status" value="1"/>
</dbReference>
<evidence type="ECO:0000259" key="2">
    <source>
        <dbReference type="SMART" id="SM00363"/>
    </source>
</evidence>
<dbReference type="EMBL" id="PTTJ01000102">
    <property type="protein sequence ID" value="RJP10318.1"/>
    <property type="molecule type" value="Genomic_DNA"/>
</dbReference>
<dbReference type="Pfam" id="PF21278">
    <property type="entry name" value="YlmH_1st"/>
    <property type="match status" value="1"/>
</dbReference>
<organism evidence="3 5">
    <name type="scientific">Streptococcus pseudopneumoniae</name>
    <dbReference type="NCBI Taxonomy" id="257758"/>
    <lineage>
        <taxon>Bacteria</taxon>
        <taxon>Bacillati</taxon>
        <taxon>Bacillota</taxon>
        <taxon>Bacilli</taxon>
        <taxon>Lactobacillales</taxon>
        <taxon>Streptococcaceae</taxon>
        <taxon>Streptococcus</taxon>
    </lineage>
</organism>
<dbReference type="InterPro" id="IPR012677">
    <property type="entry name" value="Nucleotide-bd_a/b_plait_sf"/>
</dbReference>
<dbReference type="InterPro" id="IPR002942">
    <property type="entry name" value="S4_RNA-bd"/>
</dbReference>
<keyword evidence="1" id="KW-0694">RNA-binding</keyword>
<dbReference type="PROSITE" id="PS50889">
    <property type="entry name" value="S4"/>
    <property type="match status" value="1"/>
</dbReference>
<feature type="domain" description="RNA-binding S4" evidence="2">
    <location>
        <begin position="205"/>
        <end position="267"/>
    </location>
</feature>
<dbReference type="Gene3D" id="3.30.70.330">
    <property type="match status" value="1"/>
</dbReference>
<evidence type="ECO:0000313" key="6">
    <source>
        <dbReference type="Proteomes" id="UP000266144"/>
    </source>
</evidence>
<protein>
    <submittedName>
        <fullName evidence="3">RNA-binding protein</fullName>
    </submittedName>
</protein>
<dbReference type="EMBL" id="PTQV01000023">
    <property type="protein sequence ID" value="RJP83292.1"/>
    <property type="molecule type" value="Genomic_DNA"/>
</dbReference>
<dbReference type="PANTHER" id="PTHR13633:SF3">
    <property type="entry name" value="MITOCHONDRIAL TRANSCRIPTION RESCUE FACTOR 1"/>
    <property type="match status" value="1"/>
</dbReference>